<dbReference type="SUPFAM" id="SSF52540">
    <property type="entry name" value="P-loop containing nucleoside triphosphate hydrolases"/>
    <property type="match status" value="1"/>
</dbReference>
<keyword evidence="4 10" id="KW-0067">ATP-binding</keyword>
<dbReference type="Gene3D" id="1.20.1560.10">
    <property type="entry name" value="ABC transporter type 1, transmembrane domain"/>
    <property type="match status" value="1"/>
</dbReference>
<feature type="domain" description="ABC transmembrane type-1" evidence="9">
    <location>
        <begin position="41"/>
        <end position="328"/>
    </location>
</feature>
<proteinExistence type="predicted"/>
<name>A0ABX7PVK6_9BACT</name>
<evidence type="ECO:0000256" key="5">
    <source>
        <dbReference type="ARBA" id="ARBA00022989"/>
    </source>
</evidence>
<reference evidence="10 11" key="1">
    <citation type="submission" date="2020-12" db="EMBL/GenBank/DDBJ databases">
        <authorList>
            <person name="Awala S.I."/>
            <person name="Gwak J.-H."/>
            <person name="Kim S.-J."/>
            <person name="Rhee S.-K."/>
        </authorList>
    </citation>
    <scope>NUCLEOTIDE SEQUENCE [LARGE SCALE GENOMIC DNA]</scope>
    <source>
        <strain evidence="10 11">IT5</strain>
    </source>
</reference>
<evidence type="ECO:0000256" key="3">
    <source>
        <dbReference type="ARBA" id="ARBA00022741"/>
    </source>
</evidence>
<dbReference type="Pfam" id="PF00005">
    <property type="entry name" value="ABC_tran"/>
    <property type="match status" value="1"/>
</dbReference>
<feature type="domain" description="ABC transporter" evidence="8">
    <location>
        <begin position="370"/>
        <end position="604"/>
    </location>
</feature>
<gene>
    <name evidence="10" type="ORF">EM20IM_01325</name>
</gene>
<dbReference type="SUPFAM" id="SSF90123">
    <property type="entry name" value="ABC transporter transmembrane region"/>
    <property type="match status" value="1"/>
</dbReference>
<feature type="transmembrane region" description="Helical" evidence="7">
    <location>
        <begin position="277"/>
        <end position="297"/>
    </location>
</feature>
<dbReference type="SMART" id="SM00382">
    <property type="entry name" value="AAA"/>
    <property type="match status" value="1"/>
</dbReference>
<dbReference type="PROSITE" id="PS50929">
    <property type="entry name" value="ABC_TM1F"/>
    <property type="match status" value="1"/>
</dbReference>
<feature type="transmembrane region" description="Helical" evidence="7">
    <location>
        <begin position="164"/>
        <end position="185"/>
    </location>
</feature>
<evidence type="ECO:0000256" key="6">
    <source>
        <dbReference type="ARBA" id="ARBA00023136"/>
    </source>
</evidence>
<dbReference type="InterPro" id="IPR039421">
    <property type="entry name" value="Type_1_exporter"/>
</dbReference>
<comment type="subcellular location">
    <subcellularLocation>
        <location evidence="1">Cell membrane</location>
        <topology evidence="1">Multi-pass membrane protein</topology>
    </subcellularLocation>
</comment>
<dbReference type="InterPro" id="IPR011527">
    <property type="entry name" value="ABC1_TM_dom"/>
</dbReference>
<evidence type="ECO:0000256" key="1">
    <source>
        <dbReference type="ARBA" id="ARBA00004651"/>
    </source>
</evidence>
<dbReference type="InterPro" id="IPR017871">
    <property type="entry name" value="ABC_transporter-like_CS"/>
</dbReference>
<dbReference type="InterPro" id="IPR027417">
    <property type="entry name" value="P-loop_NTPase"/>
</dbReference>
<keyword evidence="5 7" id="KW-1133">Transmembrane helix</keyword>
<keyword evidence="3" id="KW-0547">Nucleotide-binding</keyword>
<organism evidence="10 11">
    <name type="scientific">Candidatus Methylacidiphilum infernorum</name>
    <dbReference type="NCBI Taxonomy" id="511746"/>
    <lineage>
        <taxon>Bacteria</taxon>
        <taxon>Pseudomonadati</taxon>
        <taxon>Verrucomicrobiota</taxon>
        <taxon>Methylacidiphilae</taxon>
        <taxon>Methylacidiphilales</taxon>
        <taxon>Methylacidiphilaceae</taxon>
        <taxon>Methylacidiphilum (ex Ratnadevi et al. 2023)</taxon>
    </lineage>
</organism>
<keyword evidence="11" id="KW-1185">Reference proteome</keyword>
<dbReference type="PANTHER" id="PTHR43394">
    <property type="entry name" value="ATP-DEPENDENT PERMEASE MDL1, MITOCHONDRIAL"/>
    <property type="match status" value="1"/>
</dbReference>
<dbReference type="Proteomes" id="UP000663088">
    <property type="component" value="Chromosome"/>
</dbReference>
<evidence type="ECO:0000256" key="4">
    <source>
        <dbReference type="ARBA" id="ARBA00022840"/>
    </source>
</evidence>
<feature type="transmembrane region" description="Helical" evidence="7">
    <location>
        <begin position="36"/>
        <end position="56"/>
    </location>
</feature>
<dbReference type="PANTHER" id="PTHR43394:SF1">
    <property type="entry name" value="ATP-BINDING CASSETTE SUB-FAMILY B MEMBER 10, MITOCHONDRIAL"/>
    <property type="match status" value="1"/>
</dbReference>
<dbReference type="EMBL" id="CP065956">
    <property type="protein sequence ID" value="QSR87034.1"/>
    <property type="molecule type" value="Genomic_DNA"/>
</dbReference>
<protein>
    <submittedName>
        <fullName evidence="10">ABC transporter ATP-binding protein</fullName>
    </submittedName>
</protein>
<evidence type="ECO:0000256" key="7">
    <source>
        <dbReference type="SAM" id="Phobius"/>
    </source>
</evidence>
<evidence type="ECO:0000313" key="10">
    <source>
        <dbReference type="EMBL" id="QSR87034.1"/>
    </source>
</evidence>
<dbReference type="InterPro" id="IPR003439">
    <property type="entry name" value="ABC_transporter-like_ATP-bd"/>
</dbReference>
<accession>A0ABX7PVK6</accession>
<dbReference type="PROSITE" id="PS00211">
    <property type="entry name" value="ABC_TRANSPORTER_1"/>
    <property type="match status" value="1"/>
</dbReference>
<dbReference type="InterPro" id="IPR003593">
    <property type="entry name" value="AAA+_ATPase"/>
</dbReference>
<sequence length="623" mass="69996">MKTTNQASPSKKKSTPSSLFDSFSIYKRTLPYYRPFLSKIFFCLTLVVISVGLNLLRPWPVKWLIDEVLLKASNSLGTFPVPVQNITVMVFLGCFALFTIYLVHSGLTLIINSLLYKIALLALLKLRTDTFSFLQYLPLRFHESTQSGDIIYRIAYDTQSIMTLFIRGVSTIFSSLLLLVGTLVVMLKLNFYLALTALGIAPLLWIVIGVNTSKIRHKSTQVQEKESSLLSETSERISAIRLIQAYSQEEKAIASFKNAAWNSLNTNYDYLLATNRYSLLVTLITALGTAIILFIGAKEVLNGRLSIGQLWIFLSYLASLYQPMEQLSYTSWTLESAASSLKRIFELFDIPNELPDPPKGIEIDQVQGKIEFRNVSFQYNPGKPVLKNLNFVINPGEHVAIVGPTGSGKTTILSLICRFYDPNEGEIFIDGVDIRKMKKKSLRQNISLVLQDTVLFNTTVEENIRFGKEQATPSQIIESARRASVDSFISQLPKGYKTIVGEKGVFLSGGQRQRIGLARAFLRNAPILLLDEPTSSLDLKTEQQLVSSLLLLMQNKTTLFVTHRLHAIHNWKRILVVVDGKICEEGSGEELLRKKGVYYKMWMAGNFSSLTNSGSFFEKTVPL</sequence>
<evidence type="ECO:0000259" key="8">
    <source>
        <dbReference type="PROSITE" id="PS50893"/>
    </source>
</evidence>
<dbReference type="PROSITE" id="PS50893">
    <property type="entry name" value="ABC_TRANSPORTER_2"/>
    <property type="match status" value="1"/>
</dbReference>
<evidence type="ECO:0000259" key="9">
    <source>
        <dbReference type="PROSITE" id="PS50929"/>
    </source>
</evidence>
<feature type="transmembrane region" description="Helical" evidence="7">
    <location>
        <begin position="86"/>
        <end position="115"/>
    </location>
</feature>
<feature type="transmembrane region" description="Helical" evidence="7">
    <location>
        <begin position="191"/>
        <end position="210"/>
    </location>
</feature>
<dbReference type="Pfam" id="PF00664">
    <property type="entry name" value="ABC_membrane"/>
    <property type="match status" value="1"/>
</dbReference>
<dbReference type="InterPro" id="IPR036640">
    <property type="entry name" value="ABC1_TM_sf"/>
</dbReference>
<keyword evidence="6 7" id="KW-0472">Membrane</keyword>
<evidence type="ECO:0000256" key="2">
    <source>
        <dbReference type="ARBA" id="ARBA00022692"/>
    </source>
</evidence>
<dbReference type="Gene3D" id="3.40.50.300">
    <property type="entry name" value="P-loop containing nucleotide triphosphate hydrolases"/>
    <property type="match status" value="1"/>
</dbReference>
<dbReference type="GO" id="GO:0005524">
    <property type="term" value="F:ATP binding"/>
    <property type="evidence" value="ECO:0007669"/>
    <property type="project" value="UniProtKB-KW"/>
</dbReference>
<keyword evidence="2 7" id="KW-0812">Transmembrane</keyword>
<evidence type="ECO:0000313" key="11">
    <source>
        <dbReference type="Proteomes" id="UP000663088"/>
    </source>
</evidence>